<organism evidence="3">
    <name type="scientific">Hellea balneolensis</name>
    <dbReference type="NCBI Taxonomy" id="287478"/>
    <lineage>
        <taxon>Bacteria</taxon>
        <taxon>Pseudomonadati</taxon>
        <taxon>Pseudomonadota</taxon>
        <taxon>Alphaproteobacteria</taxon>
        <taxon>Maricaulales</taxon>
        <taxon>Robiginitomaculaceae</taxon>
        <taxon>Hellea</taxon>
    </lineage>
</organism>
<gene>
    <name evidence="3" type="ORF">ENJ42_01975</name>
</gene>
<feature type="region of interest" description="Disordered" evidence="1">
    <location>
        <begin position="34"/>
        <end position="64"/>
    </location>
</feature>
<proteinExistence type="predicted"/>
<reference evidence="3" key="1">
    <citation type="journal article" date="2020" name="mSystems">
        <title>Genome- and Community-Level Interaction Insights into Carbon Utilization and Element Cycling Functions of Hydrothermarchaeota in Hydrothermal Sediment.</title>
        <authorList>
            <person name="Zhou Z."/>
            <person name="Liu Y."/>
            <person name="Xu W."/>
            <person name="Pan J."/>
            <person name="Luo Z.H."/>
            <person name="Li M."/>
        </authorList>
    </citation>
    <scope>NUCLEOTIDE SEQUENCE [LARGE SCALE GENOMIC DNA]</scope>
    <source>
        <strain evidence="3">HyVt-485</strain>
    </source>
</reference>
<evidence type="ECO:0000256" key="2">
    <source>
        <dbReference type="SAM" id="SignalP"/>
    </source>
</evidence>
<feature type="region of interest" description="Disordered" evidence="1">
    <location>
        <begin position="140"/>
        <end position="172"/>
    </location>
</feature>
<evidence type="ECO:0000256" key="1">
    <source>
        <dbReference type="SAM" id="MobiDB-lite"/>
    </source>
</evidence>
<name>A0A7C5QZM3_9PROT</name>
<sequence length="172" mass="18807">MKHLKYAFQNTLRTWLSALIVVVLLNAGPAFAQEQEQDKPAPQNEQAQLSEQSQTPAQDPKIDPAKVQDTLLQKPRIQEKEAVTLNDPKAAHQEAILAYKMAKQSLLDALAVDDPKAIKQAQSTLDLALQNVAKSALALEALRETGPQTPNGDTPMEPAKKSIPIDLDKVKS</sequence>
<feature type="chain" id="PRO_5028158991" evidence="2">
    <location>
        <begin position="33"/>
        <end position="172"/>
    </location>
</feature>
<feature type="non-terminal residue" evidence="3">
    <location>
        <position position="172"/>
    </location>
</feature>
<dbReference type="Proteomes" id="UP000885830">
    <property type="component" value="Unassembled WGS sequence"/>
</dbReference>
<protein>
    <submittedName>
        <fullName evidence="3">Uncharacterized protein</fullName>
    </submittedName>
</protein>
<accession>A0A7C5QZM3</accession>
<feature type="signal peptide" evidence="2">
    <location>
        <begin position="1"/>
        <end position="32"/>
    </location>
</feature>
<evidence type="ECO:0000313" key="3">
    <source>
        <dbReference type="EMBL" id="HHL42360.1"/>
    </source>
</evidence>
<comment type="caution">
    <text evidence="3">The sequence shown here is derived from an EMBL/GenBank/DDBJ whole genome shotgun (WGS) entry which is preliminary data.</text>
</comment>
<feature type="compositionally biased region" description="Polar residues" evidence="1">
    <location>
        <begin position="43"/>
        <end position="57"/>
    </location>
</feature>
<dbReference type="EMBL" id="DRMJ01000096">
    <property type="protein sequence ID" value="HHL42360.1"/>
    <property type="molecule type" value="Genomic_DNA"/>
</dbReference>
<keyword evidence="2" id="KW-0732">Signal</keyword>
<dbReference type="AlphaFoldDB" id="A0A7C5QZM3"/>